<feature type="repeat" description="TPR" evidence="3">
    <location>
        <begin position="260"/>
        <end position="293"/>
    </location>
</feature>
<dbReference type="Pfam" id="PF13432">
    <property type="entry name" value="TPR_16"/>
    <property type="match status" value="2"/>
</dbReference>
<dbReference type="RefSeq" id="WP_066621374.1">
    <property type="nucleotide sequence ID" value="NZ_JBHSYQ010000016.1"/>
</dbReference>
<proteinExistence type="predicted"/>
<dbReference type="EMBL" id="JBHSYQ010000016">
    <property type="protein sequence ID" value="MFC6999671.1"/>
    <property type="molecule type" value="Genomic_DNA"/>
</dbReference>
<dbReference type="Gene3D" id="1.25.40.10">
    <property type="entry name" value="Tetratricopeptide repeat domain"/>
    <property type="match status" value="3"/>
</dbReference>
<dbReference type="Proteomes" id="UP001596405">
    <property type="component" value="Unassembled WGS sequence"/>
</dbReference>
<keyword evidence="4" id="KW-0732">Signal</keyword>
<name>A0ABW2DTV3_9BACT</name>
<dbReference type="SUPFAM" id="SSF48452">
    <property type="entry name" value="TPR-like"/>
    <property type="match status" value="1"/>
</dbReference>
<accession>A0ABW2DTV3</accession>
<organism evidence="5 6">
    <name type="scientific">Rufibacter roseus</name>
    <dbReference type="NCBI Taxonomy" id="1567108"/>
    <lineage>
        <taxon>Bacteria</taxon>
        <taxon>Pseudomonadati</taxon>
        <taxon>Bacteroidota</taxon>
        <taxon>Cytophagia</taxon>
        <taxon>Cytophagales</taxon>
        <taxon>Hymenobacteraceae</taxon>
        <taxon>Rufibacter</taxon>
    </lineage>
</organism>
<evidence type="ECO:0000256" key="3">
    <source>
        <dbReference type="PROSITE-ProRule" id="PRU00339"/>
    </source>
</evidence>
<dbReference type="Pfam" id="PF13414">
    <property type="entry name" value="TPR_11"/>
    <property type="match status" value="1"/>
</dbReference>
<sequence length="385" mass="43387">MRKFLLTAFAAVSMQAAFAQNSAVTSAAMYQQKGTLDKAKTEIDKAVVHEKTKDNPKAWYTKGLIYQGLAVHPIYSKTIDPAKVTQEAYDAFQKAVELEKDAKKKQYTELSNLQFDQLKQNLYVYALNKGVEEYNNKNFAEAKNAYLEAIKHRPEDTTAYIYAAYAAAGAEDYAGAKQLYNTLVDKKMASSEVYGQLLYIATEVEKSDEEALKVLTKARAAFPQDRNFMLQELSLFLKTGKEEEAMSKLDAAIKADPTNANLYTVRGNMNERLKKQDQAIADYKKAIELDPSSFDAQYNMGVYYYNQGINLKNRAEKMSLAQYQKNGKALETEANKFFTQALPFFESALNAKPKDVTTIKSLNKVYNALGRKADANRMDTLLQEL</sequence>
<dbReference type="PROSITE" id="PS50005">
    <property type="entry name" value="TPR"/>
    <property type="match status" value="1"/>
</dbReference>
<keyword evidence="1" id="KW-0677">Repeat</keyword>
<dbReference type="PANTHER" id="PTHR44858">
    <property type="entry name" value="TETRATRICOPEPTIDE REPEAT PROTEIN 6"/>
    <property type="match status" value="1"/>
</dbReference>
<comment type="caution">
    <text evidence="5">The sequence shown here is derived from an EMBL/GenBank/DDBJ whole genome shotgun (WGS) entry which is preliminary data.</text>
</comment>
<evidence type="ECO:0000313" key="6">
    <source>
        <dbReference type="Proteomes" id="UP001596405"/>
    </source>
</evidence>
<reference evidence="6" key="1">
    <citation type="journal article" date="2019" name="Int. J. Syst. Evol. Microbiol.">
        <title>The Global Catalogue of Microorganisms (GCM) 10K type strain sequencing project: providing services to taxonomists for standard genome sequencing and annotation.</title>
        <authorList>
            <consortium name="The Broad Institute Genomics Platform"/>
            <consortium name="The Broad Institute Genome Sequencing Center for Infectious Disease"/>
            <person name="Wu L."/>
            <person name="Ma J."/>
        </authorList>
    </citation>
    <scope>NUCLEOTIDE SEQUENCE [LARGE SCALE GENOMIC DNA]</scope>
    <source>
        <strain evidence="6">CGMCC 4.7393</strain>
    </source>
</reference>
<evidence type="ECO:0000256" key="4">
    <source>
        <dbReference type="SAM" id="SignalP"/>
    </source>
</evidence>
<dbReference type="InterPro" id="IPR019734">
    <property type="entry name" value="TPR_rpt"/>
</dbReference>
<dbReference type="InterPro" id="IPR011990">
    <property type="entry name" value="TPR-like_helical_dom_sf"/>
</dbReference>
<protein>
    <submittedName>
        <fullName evidence="5">Tetratricopeptide repeat protein</fullName>
    </submittedName>
</protein>
<evidence type="ECO:0000313" key="5">
    <source>
        <dbReference type="EMBL" id="MFC6999671.1"/>
    </source>
</evidence>
<dbReference type="InterPro" id="IPR050498">
    <property type="entry name" value="Ycf3"/>
</dbReference>
<gene>
    <name evidence="5" type="ORF">ACFQHR_18695</name>
</gene>
<keyword evidence="6" id="KW-1185">Reference proteome</keyword>
<feature type="chain" id="PRO_5045535939" evidence="4">
    <location>
        <begin position="20"/>
        <end position="385"/>
    </location>
</feature>
<evidence type="ECO:0000256" key="2">
    <source>
        <dbReference type="ARBA" id="ARBA00022803"/>
    </source>
</evidence>
<evidence type="ECO:0000256" key="1">
    <source>
        <dbReference type="ARBA" id="ARBA00022737"/>
    </source>
</evidence>
<feature type="signal peptide" evidence="4">
    <location>
        <begin position="1"/>
        <end position="19"/>
    </location>
</feature>
<dbReference type="SMART" id="SM00028">
    <property type="entry name" value="TPR"/>
    <property type="match status" value="2"/>
</dbReference>
<keyword evidence="2 3" id="KW-0802">TPR repeat</keyword>
<dbReference type="PANTHER" id="PTHR44858:SF1">
    <property type="entry name" value="UDP-N-ACETYLGLUCOSAMINE--PEPTIDE N-ACETYLGLUCOSAMINYLTRANSFERASE SPINDLY-RELATED"/>
    <property type="match status" value="1"/>
</dbReference>